<feature type="compositionally biased region" description="Polar residues" evidence="1">
    <location>
        <begin position="27"/>
        <end position="43"/>
    </location>
</feature>
<dbReference type="OrthoDB" id="2392550at2759"/>
<dbReference type="AlphaFoldDB" id="A0A1J7J6P2"/>
<feature type="region of interest" description="Disordered" evidence="1">
    <location>
        <begin position="355"/>
        <end position="382"/>
    </location>
</feature>
<dbReference type="InParanoid" id="A0A1J7J6P2"/>
<proteinExistence type="predicted"/>
<organism evidence="3 4">
    <name type="scientific">Coniochaeta ligniaria NRRL 30616</name>
    <dbReference type="NCBI Taxonomy" id="1408157"/>
    <lineage>
        <taxon>Eukaryota</taxon>
        <taxon>Fungi</taxon>
        <taxon>Dikarya</taxon>
        <taxon>Ascomycota</taxon>
        <taxon>Pezizomycotina</taxon>
        <taxon>Sordariomycetes</taxon>
        <taxon>Sordariomycetidae</taxon>
        <taxon>Coniochaetales</taxon>
        <taxon>Coniochaetaceae</taxon>
        <taxon>Coniochaeta</taxon>
    </lineage>
</organism>
<feature type="compositionally biased region" description="Basic and acidic residues" evidence="1">
    <location>
        <begin position="173"/>
        <end position="186"/>
    </location>
</feature>
<evidence type="ECO:0000256" key="1">
    <source>
        <dbReference type="SAM" id="MobiDB-lite"/>
    </source>
</evidence>
<feature type="domain" description="Borealin N-terminal" evidence="2">
    <location>
        <begin position="56"/>
        <end position="112"/>
    </location>
</feature>
<keyword evidence="4" id="KW-1185">Reference proteome</keyword>
<feature type="compositionally biased region" description="Low complexity" evidence="1">
    <location>
        <begin position="357"/>
        <end position="372"/>
    </location>
</feature>
<dbReference type="Pfam" id="PF10444">
    <property type="entry name" value="Nbl1_Borealin_N"/>
    <property type="match status" value="1"/>
</dbReference>
<reference evidence="3 4" key="1">
    <citation type="submission" date="2016-10" db="EMBL/GenBank/DDBJ databases">
        <title>Draft genome sequence of Coniochaeta ligniaria NRRL30616, a lignocellulolytic fungus for bioabatement of inhibitors in plant biomass hydrolysates.</title>
        <authorList>
            <consortium name="DOE Joint Genome Institute"/>
            <person name="Jimenez D.J."/>
            <person name="Hector R.E."/>
            <person name="Riley R."/>
            <person name="Sun H."/>
            <person name="Grigoriev I.V."/>
            <person name="Van Elsas J.D."/>
            <person name="Nichols N.N."/>
        </authorList>
    </citation>
    <scope>NUCLEOTIDE SEQUENCE [LARGE SCALE GENOMIC DNA]</scope>
    <source>
        <strain evidence="3 4">NRRL 30616</strain>
    </source>
</reference>
<gene>
    <name evidence="3" type="ORF">CONLIGDRAFT_710279</name>
</gene>
<feature type="compositionally biased region" description="Low complexity" evidence="1">
    <location>
        <begin position="332"/>
        <end position="342"/>
    </location>
</feature>
<dbReference type="STRING" id="1408157.A0A1J7J6P2"/>
<dbReference type="Proteomes" id="UP000182658">
    <property type="component" value="Unassembled WGS sequence"/>
</dbReference>
<dbReference type="InterPro" id="IPR018851">
    <property type="entry name" value="Borealin_N"/>
</dbReference>
<evidence type="ECO:0000259" key="2">
    <source>
        <dbReference type="Pfam" id="PF10444"/>
    </source>
</evidence>
<feature type="compositionally biased region" description="Polar residues" evidence="1">
    <location>
        <begin position="205"/>
        <end position="215"/>
    </location>
</feature>
<feature type="compositionally biased region" description="Polar residues" evidence="1">
    <location>
        <begin position="243"/>
        <end position="252"/>
    </location>
</feature>
<protein>
    <recommendedName>
        <fullName evidence="2">Borealin N-terminal domain-containing protein</fullName>
    </recommendedName>
</protein>
<evidence type="ECO:0000313" key="4">
    <source>
        <dbReference type="Proteomes" id="UP000182658"/>
    </source>
</evidence>
<name>A0A1J7J6P2_9PEZI</name>
<sequence length="382" mass="39930">MPAPRGQKRKSEQMAASVDDHVALPETATQKVATKTGGETQESPTKKRKVGITFAQKQAMIDDLQMEITKRARTLRSKYNEYAHLLRFRIETRAQKIPSSLLGTKMGDLLAKRTAEQQQKSAVPPASTVRPPPVPPKDVVVGRPALQRAPQGSAFVASPVRTAKRPSEGISGGDKENEMAHIDNPKKKARANPAGASTRPPPNPSQVLSPASSNTRVLPPRERAAAAPSPGRSFIARPVSPTKPATANSGMFSSMVEKARSTRAAATTRKTTTSSAASSANGSAAATRTRKGATATAPASRAGATSRTARRVSAISESSDGSTGTVVRKRTTTAAAPPATTAKRTVMGTIRKGVTGTATKKAPAAKAAPAAASTGRVLRKRN</sequence>
<accession>A0A1J7J6P2</accession>
<feature type="compositionally biased region" description="Low complexity" evidence="1">
    <location>
        <begin position="262"/>
        <end position="316"/>
    </location>
</feature>
<dbReference type="EMBL" id="KV875093">
    <property type="protein sequence ID" value="OIW35035.1"/>
    <property type="molecule type" value="Genomic_DNA"/>
</dbReference>
<feature type="region of interest" description="Disordered" evidence="1">
    <location>
        <begin position="114"/>
        <end position="342"/>
    </location>
</feature>
<evidence type="ECO:0000313" key="3">
    <source>
        <dbReference type="EMBL" id="OIW35035.1"/>
    </source>
</evidence>
<feature type="region of interest" description="Disordered" evidence="1">
    <location>
        <begin position="1"/>
        <end position="50"/>
    </location>
</feature>